<gene>
    <name evidence="2" type="ORF">FC56_GL001346</name>
</gene>
<dbReference type="PATRIC" id="fig|1423802.4.peg.1365"/>
<keyword evidence="2" id="KW-0378">Hydrolase</keyword>
<sequence length="204" mass="22705">MKKRDPKEDNLIDPDNSVIAVIDYQPTQLLTQESANTAKIMRNVVDLVRLGKLYNVPIVPSVVNVTSGANEPTFPALREEFGDMDVYDRMTINAWEDQNFYDAVHKTGRKKLIIAALWTEACLSFPTLDALKEGYEVYPVLDCVAGSSIDASDAAIMRMRDSGAKMTSIPQLACEFQRNYDINKDTVAGYSDILIDAGSFLKVK</sequence>
<dbReference type="GO" id="GO:0016787">
    <property type="term" value="F:hydrolase activity"/>
    <property type="evidence" value="ECO:0007669"/>
    <property type="project" value="UniProtKB-KW"/>
</dbReference>
<dbReference type="PANTHER" id="PTHR43559:SF1">
    <property type="entry name" value="HYDROLASE"/>
    <property type="match status" value="1"/>
</dbReference>
<reference evidence="2 3" key="1">
    <citation type="journal article" date="2015" name="Genome Announc.">
        <title>Expanding the biotechnology potential of lactobacilli through comparative genomics of 213 strains and associated genera.</title>
        <authorList>
            <person name="Sun Z."/>
            <person name="Harris H.M."/>
            <person name="McCann A."/>
            <person name="Guo C."/>
            <person name="Argimon S."/>
            <person name="Zhang W."/>
            <person name="Yang X."/>
            <person name="Jeffery I.B."/>
            <person name="Cooney J.C."/>
            <person name="Kagawa T.F."/>
            <person name="Liu W."/>
            <person name="Song Y."/>
            <person name="Salvetti E."/>
            <person name="Wrobel A."/>
            <person name="Rasinkangas P."/>
            <person name="Parkhill J."/>
            <person name="Rea M.C."/>
            <person name="O'Sullivan O."/>
            <person name="Ritari J."/>
            <person name="Douillard F.P."/>
            <person name="Paul Ross R."/>
            <person name="Yang R."/>
            <person name="Briner A.E."/>
            <person name="Felis G.E."/>
            <person name="de Vos W.M."/>
            <person name="Barrangou R."/>
            <person name="Klaenhammer T.R."/>
            <person name="Caufield P.W."/>
            <person name="Cui Y."/>
            <person name="Zhang H."/>
            <person name="O'Toole P.W."/>
        </authorList>
    </citation>
    <scope>NUCLEOTIDE SEQUENCE [LARGE SCALE GENOMIC DNA]</scope>
    <source>
        <strain evidence="2 3">DSM 24302</strain>
    </source>
</reference>
<evidence type="ECO:0000313" key="3">
    <source>
        <dbReference type="Proteomes" id="UP000051256"/>
    </source>
</evidence>
<dbReference type="Pfam" id="PF00857">
    <property type="entry name" value="Isochorismatase"/>
    <property type="match status" value="1"/>
</dbReference>
<dbReference type="EMBL" id="AYZR01000004">
    <property type="protein sequence ID" value="KRM94392.1"/>
    <property type="molecule type" value="Genomic_DNA"/>
</dbReference>
<accession>A0A0R2CRR6</accession>
<dbReference type="SUPFAM" id="SSF52499">
    <property type="entry name" value="Isochorismatase-like hydrolases"/>
    <property type="match status" value="1"/>
</dbReference>
<dbReference type="InterPro" id="IPR053152">
    <property type="entry name" value="Hydrolase_YcaC-like"/>
</dbReference>
<dbReference type="Gene3D" id="3.40.50.850">
    <property type="entry name" value="Isochorismatase-like"/>
    <property type="match status" value="1"/>
</dbReference>
<dbReference type="AlphaFoldDB" id="A0A0R2CRR6"/>
<dbReference type="Proteomes" id="UP000051256">
    <property type="component" value="Unassembled WGS sequence"/>
</dbReference>
<name>A0A0R2CRR6_9LACO</name>
<evidence type="ECO:0000259" key="1">
    <source>
        <dbReference type="Pfam" id="PF00857"/>
    </source>
</evidence>
<feature type="domain" description="Isochorismatase-like" evidence="1">
    <location>
        <begin position="19"/>
        <end position="169"/>
    </location>
</feature>
<dbReference type="STRING" id="1423802.FC56_GL001346"/>
<evidence type="ECO:0000313" key="2">
    <source>
        <dbReference type="EMBL" id="KRM94392.1"/>
    </source>
</evidence>
<organism evidence="2 3">
    <name type="scientific">Lentilactobacillus senioris DSM 24302 = JCM 17472</name>
    <dbReference type="NCBI Taxonomy" id="1423802"/>
    <lineage>
        <taxon>Bacteria</taxon>
        <taxon>Bacillati</taxon>
        <taxon>Bacillota</taxon>
        <taxon>Bacilli</taxon>
        <taxon>Lactobacillales</taxon>
        <taxon>Lactobacillaceae</taxon>
        <taxon>Lentilactobacillus</taxon>
    </lineage>
</organism>
<comment type="caution">
    <text evidence="2">The sequence shown here is derived from an EMBL/GenBank/DDBJ whole genome shotgun (WGS) entry which is preliminary data.</text>
</comment>
<dbReference type="PANTHER" id="PTHR43559">
    <property type="entry name" value="HYDROLASE YCAC-RELATED"/>
    <property type="match status" value="1"/>
</dbReference>
<protein>
    <submittedName>
        <fullName evidence="2">Isochorismatase hydrolase</fullName>
    </submittedName>
</protein>
<dbReference type="InterPro" id="IPR000868">
    <property type="entry name" value="Isochorismatase-like_dom"/>
</dbReference>
<keyword evidence="3" id="KW-1185">Reference proteome</keyword>
<proteinExistence type="predicted"/>
<dbReference type="InterPro" id="IPR036380">
    <property type="entry name" value="Isochorismatase-like_sf"/>
</dbReference>